<dbReference type="GO" id="GO:0005886">
    <property type="term" value="C:plasma membrane"/>
    <property type="evidence" value="ECO:0007669"/>
    <property type="project" value="UniProtKB-SubCell"/>
</dbReference>
<comment type="pathway">
    <text evidence="2 12">Glycan metabolism; osmoregulated periplasmic glucan (OPG) biosynthesis.</text>
</comment>
<evidence type="ECO:0000259" key="13">
    <source>
        <dbReference type="Pfam" id="PF13632"/>
    </source>
</evidence>
<dbReference type="EMBL" id="PSNW01000001">
    <property type="protein sequence ID" value="PPE75917.1"/>
    <property type="molecule type" value="Genomic_DNA"/>
</dbReference>
<evidence type="ECO:0000256" key="5">
    <source>
        <dbReference type="ARBA" id="ARBA00022475"/>
    </source>
</evidence>
<proteinExistence type="inferred from homology"/>
<dbReference type="NCBIfam" id="NF003955">
    <property type="entry name" value="PRK05454.1-1"/>
    <property type="match status" value="1"/>
</dbReference>
<keyword evidence="15" id="KW-1185">Reference proteome</keyword>
<evidence type="ECO:0000256" key="9">
    <source>
        <dbReference type="ARBA" id="ARBA00022692"/>
    </source>
</evidence>
<dbReference type="SUPFAM" id="SSF53448">
    <property type="entry name" value="Nucleotide-diphospho-sugar transferases"/>
    <property type="match status" value="1"/>
</dbReference>
<comment type="function">
    <text evidence="12">Involved in the biosynthesis of osmoregulated periplasmic glucans (OPGs).</text>
</comment>
<dbReference type="Gene3D" id="3.90.550.10">
    <property type="entry name" value="Spore Coat Polysaccharide Biosynthesis Protein SpsA, Chain A"/>
    <property type="match status" value="1"/>
</dbReference>
<evidence type="ECO:0000256" key="7">
    <source>
        <dbReference type="ARBA" id="ARBA00022676"/>
    </source>
</evidence>
<dbReference type="InterPro" id="IPR001173">
    <property type="entry name" value="Glyco_trans_2-like"/>
</dbReference>
<keyword evidence="9 12" id="KW-0812">Transmembrane</keyword>
<feature type="transmembrane region" description="Helical" evidence="12">
    <location>
        <begin position="690"/>
        <end position="711"/>
    </location>
</feature>
<evidence type="ECO:0000256" key="12">
    <source>
        <dbReference type="HAMAP-Rule" id="MF_01072"/>
    </source>
</evidence>
<organism evidence="14 15">
    <name type="scientific">Solimonas fluminis</name>
    <dbReference type="NCBI Taxonomy" id="2086571"/>
    <lineage>
        <taxon>Bacteria</taxon>
        <taxon>Pseudomonadati</taxon>
        <taxon>Pseudomonadota</taxon>
        <taxon>Gammaproteobacteria</taxon>
        <taxon>Nevskiales</taxon>
        <taxon>Nevskiaceae</taxon>
        <taxon>Solimonas</taxon>
    </lineage>
</organism>
<dbReference type="EC" id="2.4.1.-" evidence="12"/>
<dbReference type="GO" id="GO:0016758">
    <property type="term" value="F:hexosyltransferase activity"/>
    <property type="evidence" value="ECO:0007669"/>
    <property type="project" value="UniProtKB-UniRule"/>
</dbReference>
<dbReference type="GO" id="GO:0009250">
    <property type="term" value="P:glucan biosynthetic process"/>
    <property type="evidence" value="ECO:0007669"/>
    <property type="project" value="UniProtKB-UniRule"/>
</dbReference>
<evidence type="ECO:0000256" key="1">
    <source>
        <dbReference type="ARBA" id="ARBA00004429"/>
    </source>
</evidence>
<dbReference type="InterPro" id="IPR036259">
    <property type="entry name" value="MFS_trans_sf"/>
</dbReference>
<dbReference type="Pfam" id="PF13632">
    <property type="entry name" value="Glyco_trans_2_3"/>
    <property type="match status" value="1"/>
</dbReference>
<feature type="transmembrane region" description="Helical" evidence="12">
    <location>
        <begin position="574"/>
        <end position="599"/>
    </location>
</feature>
<sequence length="839" mass="94858">MSSAEPLRARVDDYLARLPLEPAQAELLRTRADALLRRHPTPDAAAVFSELHEALGGETPPQDAPSLASLEARLQRLGAGHPRRGDEALEHAFQHDRQGRVRLVSTPPMRRASMVPRPWDRNPLRRLWHWLGDRLGRERPHLQSRDEPLVPDSPVTQAPWRNAGRNRRLLLLALVLAQTYVASYFMMAVLPYHGRHYLEMALLAVYAVLFAWISAGFWTAMMGFWVLLWGRDKYAISASAAPDAPLPPKSRTAILVPICNEDVVRVFAGLRATYDSLARAGVREHFDFYILSDTSKADVRVAELDAWLRLCREVDGFGHIFYRLRRHRIKKKAGNVADWCRRWGSLYRYMVILDADSVMSGDCLRRLVQLMEANPGAGIIQTAPRAAGRETLYARIQQFATRVYGPLFTSGLHFWQLGESHYWGHNAIIRVAPFMKHCALGSLPGKGALSGAIMSHDFVEAALMRRAGWSVWIAYDLPGSFEEMPPALLDELKRDQRWCQGNLQNFRLFFTSGLHPAHRAVFMTGVMAYLSAPLWFLLLILSTAALAMSVHVEPQYFTEPYQLFPNWPEWHPEWALRLFGATMTLLFLPKILSAVLILFRRQDLKLHGGPGRLGASLLLEMLFSAVLAPVRMLFHTRYVLGALLGFAVQWKSPPRDDAATPWSEAIRRHGLGTLLGLGWGAYVYTLDKDFLWWLLPVVGSLVIAIPVSVWSSRSGIGRWFRQRRLFLIPEESFPPRELRWLRAGLRRNGAEPPDFRLAVTDPLVNALSCAFGMPREMQPEEMRRHRGLLVQKALARGPSGLNDAERNLLLSDPVSLSRLHGLAWTAPEASPEWTPASPN</sequence>
<dbReference type="PANTHER" id="PTHR43867:SF5">
    <property type="entry name" value="GLUCANS BIOSYNTHESIS GLUCOSYLTRANSFERASE H"/>
    <property type="match status" value="1"/>
</dbReference>
<dbReference type="OrthoDB" id="9775281at2"/>
<feature type="transmembrane region" description="Helical" evidence="12">
    <location>
        <begin position="611"/>
        <end position="634"/>
    </location>
</feature>
<evidence type="ECO:0000256" key="4">
    <source>
        <dbReference type="ARBA" id="ARBA00020585"/>
    </source>
</evidence>
<protein>
    <recommendedName>
        <fullName evidence="4 12">Glucans biosynthesis glucosyltransferase H</fullName>
        <ecNumber evidence="12">2.4.1.-</ecNumber>
    </recommendedName>
</protein>
<evidence type="ECO:0000256" key="10">
    <source>
        <dbReference type="ARBA" id="ARBA00022989"/>
    </source>
</evidence>
<dbReference type="SUPFAM" id="SSF103473">
    <property type="entry name" value="MFS general substrate transporter"/>
    <property type="match status" value="1"/>
</dbReference>
<dbReference type="Proteomes" id="UP000238220">
    <property type="component" value="Unassembled WGS sequence"/>
</dbReference>
<evidence type="ECO:0000256" key="8">
    <source>
        <dbReference type="ARBA" id="ARBA00022679"/>
    </source>
</evidence>
<keyword evidence="8 12" id="KW-0808">Transferase</keyword>
<dbReference type="AlphaFoldDB" id="A0A2S5TLU8"/>
<dbReference type="RefSeq" id="WP_104228882.1">
    <property type="nucleotide sequence ID" value="NZ_PSNW01000001.1"/>
</dbReference>
<evidence type="ECO:0000256" key="6">
    <source>
        <dbReference type="ARBA" id="ARBA00022519"/>
    </source>
</evidence>
<dbReference type="CDD" id="cd04191">
    <property type="entry name" value="Glucan_BSP_MdoH"/>
    <property type="match status" value="1"/>
</dbReference>
<dbReference type="NCBIfam" id="NF003958">
    <property type="entry name" value="PRK05454.2-1"/>
    <property type="match status" value="1"/>
</dbReference>
<evidence type="ECO:0000313" key="14">
    <source>
        <dbReference type="EMBL" id="PPE75917.1"/>
    </source>
</evidence>
<feature type="transmembrane region" description="Helical" evidence="12">
    <location>
        <begin position="169"/>
        <end position="192"/>
    </location>
</feature>
<name>A0A2S5TLU8_9GAMM</name>
<dbReference type="InterPro" id="IPR023725">
    <property type="entry name" value="Glucans_biosynth_gluTrFase_H"/>
</dbReference>
<keyword evidence="10 12" id="KW-1133">Transmembrane helix</keyword>
<dbReference type="UniPathway" id="UPA00637"/>
<evidence type="ECO:0000256" key="3">
    <source>
        <dbReference type="ARBA" id="ARBA00009337"/>
    </source>
</evidence>
<keyword evidence="11 12" id="KW-0472">Membrane</keyword>
<comment type="similarity">
    <text evidence="3 12">Belongs to the glycosyltransferase 2 family. OpgH subfamily.</text>
</comment>
<evidence type="ECO:0000313" key="15">
    <source>
        <dbReference type="Proteomes" id="UP000238220"/>
    </source>
</evidence>
<evidence type="ECO:0000256" key="11">
    <source>
        <dbReference type="ARBA" id="ARBA00023136"/>
    </source>
</evidence>
<keyword evidence="5 12" id="KW-1003">Cell membrane</keyword>
<dbReference type="HAMAP" id="MF_01072">
    <property type="entry name" value="MdoH_OpgH"/>
    <property type="match status" value="1"/>
</dbReference>
<feature type="transmembrane region" description="Helical" evidence="12">
    <location>
        <begin position="204"/>
        <end position="228"/>
    </location>
</feature>
<dbReference type="NCBIfam" id="NF003962">
    <property type="entry name" value="PRK05454.2-5"/>
    <property type="match status" value="1"/>
</dbReference>
<comment type="subcellular location">
    <subcellularLocation>
        <location evidence="1">Cell inner membrane</location>
        <topology evidence="1">Multi-pass membrane protein</topology>
    </subcellularLocation>
    <subcellularLocation>
        <location evidence="12">Cell membrane</location>
        <topology evidence="12">Multi-pass membrane protein</topology>
    </subcellularLocation>
</comment>
<comment type="caution">
    <text evidence="14">The sequence shown here is derived from an EMBL/GenBank/DDBJ whole genome shotgun (WGS) entry which is preliminary data.</text>
</comment>
<evidence type="ECO:0000256" key="2">
    <source>
        <dbReference type="ARBA" id="ARBA00005001"/>
    </source>
</evidence>
<feature type="domain" description="Glycosyltransferase 2-like" evidence="13">
    <location>
        <begin position="351"/>
        <end position="546"/>
    </location>
</feature>
<dbReference type="InterPro" id="IPR050321">
    <property type="entry name" value="Glycosyltr_2/OpgH_subfam"/>
</dbReference>
<feature type="transmembrane region" description="Helical" evidence="12">
    <location>
        <begin position="526"/>
        <end position="548"/>
    </location>
</feature>
<keyword evidence="7 12" id="KW-0328">Glycosyltransferase</keyword>
<gene>
    <name evidence="12" type="primary">opgH</name>
    <name evidence="14" type="ORF">C3942_03285</name>
</gene>
<dbReference type="PANTHER" id="PTHR43867">
    <property type="entry name" value="CELLULOSE SYNTHASE CATALYTIC SUBUNIT A [UDP-FORMING]"/>
    <property type="match status" value="1"/>
</dbReference>
<dbReference type="InterPro" id="IPR029044">
    <property type="entry name" value="Nucleotide-diphossugar_trans"/>
</dbReference>
<accession>A0A2S5TLU8</accession>
<keyword evidence="6" id="KW-0997">Cell inner membrane</keyword>
<reference evidence="14 15" key="1">
    <citation type="submission" date="2018-02" db="EMBL/GenBank/DDBJ databases">
        <title>Genome sequencing of Solimonas sp. HR-BB.</title>
        <authorList>
            <person name="Lee Y."/>
            <person name="Jeon C.O."/>
        </authorList>
    </citation>
    <scope>NUCLEOTIDE SEQUENCE [LARGE SCALE GENOMIC DNA]</scope>
    <source>
        <strain evidence="14 15">HR-BB</strain>
    </source>
</reference>